<name>A0A068WEU5_ECHGR</name>
<sequence length="597" mass="65369">MADAEGEFSKRHGTRVFKKSSPNGKITAYLSKRDFLDHLNYVDPIEGVVLVDESYVKNRRVFVHVLAAFRYGREDLDVLGLSFRKDLFLASAQLYPPQQPFLDGLPTNPIPVVAVASCNSGTKRRSPSSYEEENSAEPESTPTDLKPLTRLQERLIKKLGSSAYPFYFELPFATPASVTLQPGPSDSGKPCGVDYELRAYIAEECDEKPQSRSRVVGCVPINRWSLSPKNVNDFKLHPNPRSSVRMAIRKLTYAPEESVPQPSAEIIKDFIMSPGTLRLEVSLDKEKYYHGEYIAVNVLVDNNSNKTVKKIKVSVIQVADIMLFSRAVYKCTVDEAEFEEGCPILPSQTGWCKVYHMCPLLSNNREKRGLALDGKLKNEDTNLASSTIILNPTQKENLGIIVQYRVRVRLALGFGASDVSVELPFTLAHPKPPPEEIEADCGSAIVPSSFLAKQGTVEGEPDQTEGEQIGREVKITAGVATGDFIDLEDPPSGKRQAGFFPLTITTFFPSDLATSLVNIGFVSQAVDLPSDDLIFEDFARLRLRGQDSTAGAGEETVASSSSILAIEDTHQPIAVVAATTNVAPTVSTASAVPTPSH</sequence>
<dbReference type="InterPro" id="IPR011022">
    <property type="entry name" value="Arrestin_C-like"/>
</dbReference>
<dbReference type="AlphaFoldDB" id="A0A068WEU5"/>
<evidence type="ECO:0000259" key="3">
    <source>
        <dbReference type="SMART" id="SM01017"/>
    </source>
</evidence>
<gene>
    <name evidence="4" type="ORF">EgrG_000855900</name>
</gene>
<dbReference type="InterPro" id="IPR014752">
    <property type="entry name" value="Arrestin-like_C"/>
</dbReference>
<feature type="region of interest" description="Disordered" evidence="2">
    <location>
        <begin position="120"/>
        <end position="148"/>
    </location>
</feature>
<dbReference type="OrthoDB" id="298939at2759"/>
<evidence type="ECO:0000256" key="1">
    <source>
        <dbReference type="ARBA" id="ARBA00005298"/>
    </source>
</evidence>
<dbReference type="InterPro" id="IPR000698">
    <property type="entry name" value="Arrestin"/>
</dbReference>
<dbReference type="EMBL" id="LK028576">
    <property type="protein sequence ID" value="CDS16142.1"/>
    <property type="molecule type" value="Genomic_DNA"/>
</dbReference>
<reference evidence="4 5" key="1">
    <citation type="journal article" date="2013" name="Nature">
        <title>The genomes of four tapeworm species reveal adaptations to parasitism.</title>
        <authorList>
            <person name="Tsai I.J."/>
            <person name="Zarowiecki M."/>
            <person name="Holroyd N."/>
            <person name="Garciarrubio A."/>
            <person name="Sanchez-Flores A."/>
            <person name="Brooks K.L."/>
            <person name="Tracey A."/>
            <person name="Bobes R.J."/>
            <person name="Fragoso G."/>
            <person name="Sciutto E."/>
            <person name="Aslett M."/>
            <person name="Beasley H."/>
            <person name="Bennett H.M."/>
            <person name="Cai J."/>
            <person name="Camicia F."/>
            <person name="Clark R."/>
            <person name="Cucher M."/>
            <person name="De Silva N."/>
            <person name="Day T.A."/>
            <person name="Deplazes P."/>
            <person name="Estrada K."/>
            <person name="Fernandez C."/>
            <person name="Holland P.W."/>
            <person name="Hou J."/>
            <person name="Hu S."/>
            <person name="Huckvale T."/>
            <person name="Hung S.S."/>
            <person name="Kamenetzky L."/>
            <person name="Keane J.A."/>
            <person name="Kiss F."/>
            <person name="Koziol U."/>
            <person name="Lambert O."/>
            <person name="Liu K."/>
            <person name="Luo X."/>
            <person name="Luo Y."/>
            <person name="Macchiaroli N."/>
            <person name="Nichol S."/>
            <person name="Paps J."/>
            <person name="Parkinson J."/>
            <person name="Pouchkina-Stantcheva N."/>
            <person name="Riddiford N."/>
            <person name="Rosenzvit M."/>
            <person name="Salinas G."/>
            <person name="Wasmuth J.D."/>
            <person name="Zamanian M."/>
            <person name="Zheng Y."/>
            <person name="Cai X."/>
            <person name="Soberon X."/>
            <person name="Olson P.D."/>
            <person name="Laclette J.P."/>
            <person name="Brehm K."/>
            <person name="Berriman M."/>
            <person name="Garciarrubio A."/>
            <person name="Bobes R.J."/>
            <person name="Fragoso G."/>
            <person name="Sanchez-Flores A."/>
            <person name="Estrada K."/>
            <person name="Cevallos M.A."/>
            <person name="Morett E."/>
            <person name="Gonzalez V."/>
            <person name="Portillo T."/>
            <person name="Ochoa-Leyva A."/>
            <person name="Jose M.V."/>
            <person name="Sciutto E."/>
            <person name="Landa A."/>
            <person name="Jimenez L."/>
            <person name="Valdes V."/>
            <person name="Carrero J.C."/>
            <person name="Larralde C."/>
            <person name="Morales-Montor J."/>
            <person name="Limon-Lason J."/>
            <person name="Soberon X."/>
            <person name="Laclette J.P."/>
        </authorList>
    </citation>
    <scope>NUCLEOTIDE SEQUENCE [LARGE SCALE GENOMIC DNA]</scope>
</reference>
<dbReference type="SUPFAM" id="SSF81296">
    <property type="entry name" value="E set domains"/>
    <property type="match status" value="3"/>
</dbReference>
<proteinExistence type="inferred from homology"/>
<dbReference type="PANTHER" id="PTHR11792:SF17">
    <property type="entry name" value="KURTZ ARRESTIN"/>
    <property type="match status" value="1"/>
</dbReference>
<dbReference type="InterPro" id="IPR014753">
    <property type="entry name" value="Arrestin_N"/>
</dbReference>
<dbReference type="GO" id="GO:0001664">
    <property type="term" value="F:G protein-coupled receptor binding"/>
    <property type="evidence" value="ECO:0007669"/>
    <property type="project" value="TreeGrafter"/>
</dbReference>
<dbReference type="PANTHER" id="PTHR11792">
    <property type="entry name" value="ARRESTIN"/>
    <property type="match status" value="1"/>
</dbReference>
<evidence type="ECO:0000256" key="2">
    <source>
        <dbReference type="SAM" id="MobiDB-lite"/>
    </source>
</evidence>
<dbReference type="Gene3D" id="2.60.40.640">
    <property type="match status" value="1"/>
</dbReference>
<dbReference type="PRINTS" id="PR00309">
    <property type="entry name" value="ARRESTIN"/>
</dbReference>
<dbReference type="Gene3D" id="2.60.40.840">
    <property type="match status" value="2"/>
</dbReference>
<dbReference type="SMART" id="SM01017">
    <property type="entry name" value="Arrestin_C"/>
    <property type="match status" value="1"/>
</dbReference>
<evidence type="ECO:0000313" key="6">
    <source>
        <dbReference type="WBParaSite" id="EgrG_000855900"/>
    </source>
</evidence>
<dbReference type="InterPro" id="IPR014756">
    <property type="entry name" value="Ig_E-set"/>
</dbReference>
<organism evidence="4">
    <name type="scientific">Echinococcus granulosus</name>
    <name type="common">Hydatid tapeworm</name>
    <dbReference type="NCBI Taxonomy" id="6210"/>
    <lineage>
        <taxon>Eukaryota</taxon>
        <taxon>Metazoa</taxon>
        <taxon>Spiralia</taxon>
        <taxon>Lophotrochozoa</taxon>
        <taxon>Platyhelminthes</taxon>
        <taxon>Cestoda</taxon>
        <taxon>Eucestoda</taxon>
        <taxon>Cyclophyllidea</taxon>
        <taxon>Taeniidae</taxon>
        <taxon>Echinococcus</taxon>
        <taxon>Echinococcus granulosus group</taxon>
    </lineage>
</organism>
<dbReference type="GO" id="GO:0005737">
    <property type="term" value="C:cytoplasm"/>
    <property type="evidence" value="ECO:0007669"/>
    <property type="project" value="TreeGrafter"/>
</dbReference>
<dbReference type="GO" id="GO:0007165">
    <property type="term" value="P:signal transduction"/>
    <property type="evidence" value="ECO:0007669"/>
    <property type="project" value="InterPro"/>
</dbReference>
<evidence type="ECO:0000313" key="5">
    <source>
        <dbReference type="Proteomes" id="UP000492820"/>
    </source>
</evidence>
<comment type="similarity">
    <text evidence="1">Belongs to the arrestin family.</text>
</comment>
<dbReference type="InterPro" id="IPR017864">
    <property type="entry name" value="Arrestin_CS"/>
</dbReference>
<dbReference type="WBParaSite" id="EgrG_000855900">
    <property type="protein sequence ID" value="EgrG_000855900"/>
    <property type="gene ID" value="EgrG_000855900"/>
</dbReference>
<feature type="domain" description="Arrestin C-terminal-like" evidence="3">
    <location>
        <begin position="273"/>
        <end position="432"/>
    </location>
</feature>
<reference evidence="6" key="3">
    <citation type="submission" date="2020-10" db="UniProtKB">
        <authorList>
            <consortium name="WormBaseParasite"/>
        </authorList>
    </citation>
    <scope>IDENTIFICATION</scope>
</reference>
<dbReference type="PROSITE" id="PS00295">
    <property type="entry name" value="ARRESTINS"/>
    <property type="match status" value="1"/>
</dbReference>
<reference evidence="4" key="2">
    <citation type="submission" date="2014-06" db="EMBL/GenBank/DDBJ databases">
        <authorList>
            <person name="Aslett M."/>
        </authorList>
    </citation>
    <scope>NUCLEOTIDE SEQUENCE</scope>
</reference>
<dbReference type="Proteomes" id="UP000492820">
    <property type="component" value="Unassembled WGS sequence"/>
</dbReference>
<dbReference type="Pfam" id="PF00339">
    <property type="entry name" value="Arrestin_N"/>
    <property type="match status" value="2"/>
</dbReference>
<dbReference type="GO" id="GO:0002031">
    <property type="term" value="P:G protein-coupled receptor internalization"/>
    <property type="evidence" value="ECO:0007669"/>
    <property type="project" value="TreeGrafter"/>
</dbReference>
<evidence type="ECO:0000313" key="4">
    <source>
        <dbReference type="EMBL" id="CDS16142.1"/>
    </source>
</evidence>
<dbReference type="InterPro" id="IPR011021">
    <property type="entry name" value="Arrestin-like_N"/>
</dbReference>
<protein>
    <submittedName>
        <fullName evidence="4 6">Beta arrestin 1</fullName>
    </submittedName>
</protein>
<dbReference type="Pfam" id="PF02752">
    <property type="entry name" value="Arrestin_C"/>
    <property type="match status" value="1"/>
</dbReference>
<accession>A0A068WEU5</accession>